<dbReference type="InterPro" id="IPR002033">
    <property type="entry name" value="TatC"/>
</dbReference>
<comment type="subunit">
    <text evidence="5">Forms a complex with TatA.</text>
</comment>
<reference evidence="8" key="2">
    <citation type="submission" date="2013-07" db="EMBL/GenBank/DDBJ databases">
        <authorList>
            <person name="Morais-Silva F.O."/>
            <person name="Rezende A.M."/>
            <person name="Pimentel C."/>
            <person name="Resende D.M."/>
            <person name="Santos C.I."/>
            <person name="Clemente C."/>
            <person name="de Oliveira L.M."/>
            <person name="da Silva S.M."/>
            <person name="Costa D.A."/>
            <person name="Varela-Raposo A."/>
            <person name="Horacio E.C.A."/>
            <person name="Matos M."/>
            <person name="Flores O."/>
            <person name="Ruiz J.C."/>
            <person name="Rodrigues-Pousada C."/>
        </authorList>
    </citation>
    <scope>NUCLEOTIDE SEQUENCE [LARGE SCALE GENOMIC DNA]</scope>
    <source>
        <strain evidence="8">ATCC 19364 / DSM 1382 / NCIMB 9332 / VKM B-1759</strain>
    </source>
</reference>
<comment type="caution">
    <text evidence="5">Lacks conserved residue(s) required for the propagation of feature annotation.</text>
</comment>
<dbReference type="Proteomes" id="UP000016587">
    <property type="component" value="Chromosome"/>
</dbReference>
<evidence type="ECO:0000256" key="2">
    <source>
        <dbReference type="ARBA" id="ARBA00022692"/>
    </source>
</evidence>
<keyword evidence="4 5" id="KW-0472">Membrane</keyword>
<comment type="function">
    <text evidence="5">Part of the twin-arginine translocation (Tat) system that transports large folded proteins containing a characteristic twin-arginine motif in their signal peptide across membranes.</text>
</comment>
<dbReference type="eggNOG" id="COG0805">
    <property type="taxonomic scope" value="Bacteria"/>
</dbReference>
<dbReference type="GO" id="GO:0065002">
    <property type="term" value="P:intracellular protein transmembrane transport"/>
    <property type="evidence" value="ECO:0007669"/>
    <property type="project" value="TreeGrafter"/>
</dbReference>
<dbReference type="PRINTS" id="PR01840">
    <property type="entry name" value="TATCFAMILY"/>
</dbReference>
<feature type="compositionally biased region" description="Acidic residues" evidence="6">
    <location>
        <begin position="237"/>
        <end position="253"/>
    </location>
</feature>
<feature type="transmembrane region" description="Helical" evidence="5">
    <location>
        <begin position="62"/>
        <end position="89"/>
    </location>
</feature>
<reference evidence="7 8" key="1">
    <citation type="journal article" date="2013" name="J. Bacteriol.">
        <title>Roles of HynAB and Ech, the only two hydrogenases found in the model sulfate reducer Desulfovibrio gigas.</title>
        <authorList>
            <person name="Morais-Silva F.O."/>
            <person name="Santos C.I."/>
            <person name="Rodrigues R."/>
            <person name="Pereira I.A."/>
            <person name="Rodrigues-Pousada C."/>
        </authorList>
    </citation>
    <scope>NUCLEOTIDE SEQUENCE [LARGE SCALE GENOMIC DNA]</scope>
    <source>
        <strain evidence="8">ATCC 19364 / DSM 1382 / NCIMB 9332 / VKM B-1759</strain>
    </source>
</reference>
<dbReference type="AlphaFoldDB" id="T2GCP5"/>
<dbReference type="STRING" id="1121448.DGI_2196"/>
<keyword evidence="5" id="KW-1003">Cell membrane</keyword>
<keyword evidence="2 5" id="KW-0812">Transmembrane</keyword>
<evidence type="ECO:0000256" key="4">
    <source>
        <dbReference type="ARBA" id="ARBA00023136"/>
    </source>
</evidence>
<dbReference type="GO" id="GO:0009977">
    <property type="term" value="F:proton motive force dependent protein transmembrane transporter activity"/>
    <property type="evidence" value="ECO:0007669"/>
    <property type="project" value="TreeGrafter"/>
</dbReference>
<feature type="transmembrane region" description="Helical" evidence="5">
    <location>
        <begin position="155"/>
        <end position="177"/>
    </location>
</feature>
<feature type="transmembrane region" description="Helical" evidence="5">
    <location>
        <begin position="101"/>
        <end position="123"/>
    </location>
</feature>
<dbReference type="PANTHER" id="PTHR30371">
    <property type="entry name" value="SEC-INDEPENDENT PROTEIN TRANSLOCASE PROTEIN TATC"/>
    <property type="match status" value="1"/>
</dbReference>
<dbReference type="GO" id="GO:0033281">
    <property type="term" value="C:TAT protein transport complex"/>
    <property type="evidence" value="ECO:0007669"/>
    <property type="project" value="UniProtKB-UniRule"/>
</dbReference>
<comment type="similarity">
    <text evidence="5">Belongs to the TatC family.</text>
</comment>
<dbReference type="GO" id="GO:0043953">
    <property type="term" value="P:protein transport by the Tat complex"/>
    <property type="evidence" value="ECO:0007669"/>
    <property type="project" value="UniProtKB-UniRule"/>
</dbReference>
<keyword evidence="8" id="KW-1185">Reference proteome</keyword>
<evidence type="ECO:0000313" key="7">
    <source>
        <dbReference type="EMBL" id="AGW13954.1"/>
    </source>
</evidence>
<dbReference type="Pfam" id="PF00902">
    <property type="entry name" value="TatC"/>
    <property type="match status" value="1"/>
</dbReference>
<dbReference type="EMBL" id="CP006585">
    <property type="protein sequence ID" value="AGW13954.1"/>
    <property type="molecule type" value="Genomic_DNA"/>
</dbReference>
<keyword evidence="3 5" id="KW-1133">Transmembrane helix</keyword>
<sequence>MGFFDHLTELRVRLVRCLIAAFIGFMLCYSVAEDLFGLLMEPLVRVFPPDTHLIFTTLPEAFFTYMTVAAVAGIFVASPYIFYQVWCFVAPGLYEEERKTLFPIAFFSAFFFVAGAMFGYHVVFPHAFEFFMSYTTELIRPMPALKEYLNFSLKMLFAFGLIFEMPLFVYFLARLGLVTPGFMRKNRKYAILIIFIVAAVLTPPDVISQTFMAAPMLVLYELSVFVAALFGRKKELPEEEAKDEREDLAEEAADAAPASATEEPAAEKR</sequence>
<dbReference type="PANTHER" id="PTHR30371:SF0">
    <property type="entry name" value="SEC-INDEPENDENT PROTEIN TRANSLOCASE PROTEIN TATC, CHLOROPLASTIC-RELATED"/>
    <property type="match status" value="1"/>
</dbReference>
<feature type="compositionally biased region" description="Low complexity" evidence="6">
    <location>
        <begin position="254"/>
        <end position="263"/>
    </location>
</feature>
<dbReference type="PATRIC" id="fig|1121448.10.peg.2150"/>
<gene>
    <name evidence="5 7" type="primary">tatC</name>
    <name evidence="7" type="ORF">DGI_2196</name>
</gene>
<name>T2GCP5_MEGG1</name>
<evidence type="ECO:0000256" key="1">
    <source>
        <dbReference type="ARBA" id="ARBA00004141"/>
    </source>
</evidence>
<feature type="region of interest" description="Disordered" evidence="6">
    <location>
        <begin position="236"/>
        <end position="269"/>
    </location>
</feature>
<evidence type="ECO:0000256" key="6">
    <source>
        <dbReference type="SAM" id="MobiDB-lite"/>
    </source>
</evidence>
<keyword evidence="5" id="KW-0653">Protein transport</keyword>
<keyword evidence="5" id="KW-0813">Transport</keyword>
<evidence type="ECO:0000256" key="5">
    <source>
        <dbReference type="HAMAP-Rule" id="MF_00902"/>
    </source>
</evidence>
<keyword evidence="5" id="KW-0811">Translocation</keyword>
<comment type="subcellular location">
    <subcellularLocation>
        <location evidence="5">Cell membrane</location>
        <topology evidence="5">Multi-pass membrane protein</topology>
    </subcellularLocation>
    <subcellularLocation>
        <location evidence="1">Membrane</location>
        <topology evidence="1">Multi-pass membrane protein</topology>
    </subcellularLocation>
</comment>
<accession>T2GCP5</accession>
<dbReference type="HOGENOM" id="CLU_031942_3_3_7"/>
<evidence type="ECO:0000313" key="8">
    <source>
        <dbReference type="Proteomes" id="UP000016587"/>
    </source>
</evidence>
<dbReference type="OrthoDB" id="9777044at2"/>
<feature type="transmembrane region" description="Helical" evidence="5">
    <location>
        <begin position="12"/>
        <end position="32"/>
    </location>
</feature>
<dbReference type="RefSeq" id="WP_021760900.1">
    <property type="nucleotide sequence ID" value="NZ_AUBO01000024.1"/>
</dbReference>
<evidence type="ECO:0000256" key="3">
    <source>
        <dbReference type="ARBA" id="ARBA00022989"/>
    </source>
</evidence>
<organism evidence="7 8">
    <name type="scientific">Megalodesulfovibrio gigas (strain ATCC 19364 / DSM 1382 / NCIMB 9332 / VKM B-1759)</name>
    <name type="common">Desulfovibrio gigas</name>
    <dbReference type="NCBI Taxonomy" id="1121448"/>
    <lineage>
        <taxon>Bacteria</taxon>
        <taxon>Pseudomonadati</taxon>
        <taxon>Thermodesulfobacteriota</taxon>
        <taxon>Desulfovibrionia</taxon>
        <taxon>Desulfovibrionales</taxon>
        <taxon>Desulfovibrionaceae</taxon>
        <taxon>Megalodesulfovibrio</taxon>
    </lineage>
</organism>
<dbReference type="NCBIfam" id="TIGR00945">
    <property type="entry name" value="tatC"/>
    <property type="match status" value="1"/>
</dbReference>
<dbReference type="KEGG" id="dgg:DGI_2196"/>
<proteinExistence type="inferred from homology"/>
<dbReference type="HAMAP" id="MF_00902">
    <property type="entry name" value="TatC"/>
    <property type="match status" value="1"/>
</dbReference>
<protein>
    <recommendedName>
        <fullName evidence="5">Sec-independent protein translocase protein TatC</fullName>
    </recommendedName>
</protein>
<feature type="transmembrane region" description="Helical" evidence="5">
    <location>
        <begin position="189"/>
        <end position="207"/>
    </location>
</feature>